<evidence type="ECO:0000256" key="1">
    <source>
        <dbReference type="ARBA" id="ARBA00009275"/>
    </source>
</evidence>
<keyword evidence="2 4" id="KW-0479">Metal-binding</keyword>
<evidence type="ECO:0000256" key="2">
    <source>
        <dbReference type="ARBA" id="ARBA00022723"/>
    </source>
</evidence>
<keyword evidence="7" id="KW-1185">Reference proteome</keyword>
<feature type="binding site" evidence="4">
    <location>
        <position position="140"/>
    </location>
    <ligand>
        <name>a divalent metal cation</name>
        <dbReference type="ChEBI" id="CHEBI:60240"/>
        <label>1</label>
    </ligand>
</feature>
<keyword evidence="3" id="KW-0378">Hydrolase</keyword>
<dbReference type="PANTHER" id="PTHR46124:SF4">
    <property type="entry name" value="HYDROLASE TATD"/>
    <property type="match status" value="1"/>
</dbReference>
<feature type="binding site" evidence="4">
    <location>
        <position position="54"/>
    </location>
    <ligand>
        <name>a divalent metal cation</name>
        <dbReference type="ChEBI" id="CHEBI:60240"/>
        <label>1</label>
    </ligand>
</feature>
<evidence type="ECO:0000313" key="7">
    <source>
        <dbReference type="Proteomes" id="UP000248314"/>
    </source>
</evidence>
<dbReference type="InterPro" id="IPR001130">
    <property type="entry name" value="TatD-like"/>
</dbReference>
<dbReference type="InterPro" id="IPR015991">
    <property type="entry name" value="TatD/YcfH-like"/>
</dbReference>
<evidence type="ECO:0000256" key="4">
    <source>
        <dbReference type="PIRSR" id="PIRSR005902-1"/>
    </source>
</evidence>
<dbReference type="GO" id="GO:0005829">
    <property type="term" value="C:cytosol"/>
    <property type="evidence" value="ECO:0007669"/>
    <property type="project" value="TreeGrafter"/>
</dbReference>
<feature type="binding site" evidence="4">
    <location>
        <position position="251"/>
    </location>
    <ligand>
        <name>a divalent metal cation</name>
        <dbReference type="ChEBI" id="CHEBI:60240"/>
        <label>1</label>
    </ligand>
</feature>
<gene>
    <name evidence="6" type="ORF">EJ73_00411</name>
</gene>
<accession>A0A318I0L9</accession>
<dbReference type="FunFam" id="3.20.20.140:FF:000005">
    <property type="entry name" value="TatD family hydrolase"/>
    <property type="match status" value="1"/>
</dbReference>
<feature type="transmembrane region" description="Helical" evidence="5">
    <location>
        <begin position="12"/>
        <end position="33"/>
    </location>
</feature>
<dbReference type="NCBIfam" id="TIGR00010">
    <property type="entry name" value="YchF/TatD family DNA exonuclease"/>
    <property type="match status" value="1"/>
</dbReference>
<dbReference type="AlphaFoldDB" id="A0A318I0L9"/>
<name>A0A318I0L9_9BACT</name>
<evidence type="ECO:0000256" key="3">
    <source>
        <dbReference type="ARBA" id="ARBA00022801"/>
    </source>
</evidence>
<dbReference type="GO" id="GO:0016788">
    <property type="term" value="F:hydrolase activity, acting on ester bonds"/>
    <property type="evidence" value="ECO:0007669"/>
    <property type="project" value="InterPro"/>
</dbReference>
<organism evidence="6 7">
    <name type="scientific">Hoylesella shahii DSM 15611 = JCM 12083</name>
    <dbReference type="NCBI Taxonomy" id="1122991"/>
    <lineage>
        <taxon>Bacteria</taxon>
        <taxon>Pseudomonadati</taxon>
        <taxon>Bacteroidota</taxon>
        <taxon>Bacteroidia</taxon>
        <taxon>Bacteroidales</taxon>
        <taxon>Prevotellaceae</taxon>
        <taxon>Hoylesella</taxon>
    </lineage>
</organism>
<dbReference type="STRING" id="1122991.GCA_000613445_03139"/>
<reference evidence="6 7" key="1">
    <citation type="submission" date="2018-05" db="EMBL/GenBank/DDBJ databases">
        <title>Genomic Encyclopedia of Type Strains, Phase I: the one thousand microbial genomes (KMG-I) project.</title>
        <authorList>
            <person name="Kyrpides N."/>
        </authorList>
    </citation>
    <scope>NUCLEOTIDE SEQUENCE [LARGE SCALE GENOMIC DNA]</scope>
    <source>
        <strain evidence="6 7">DSM 15611</strain>
    </source>
</reference>
<proteinExistence type="inferred from homology"/>
<feature type="binding site" evidence="4">
    <location>
        <position position="52"/>
    </location>
    <ligand>
        <name>a divalent metal cation</name>
        <dbReference type="ChEBI" id="CHEBI:60240"/>
        <label>1</label>
    </ligand>
</feature>
<dbReference type="GO" id="GO:0004536">
    <property type="term" value="F:DNA nuclease activity"/>
    <property type="evidence" value="ECO:0007669"/>
    <property type="project" value="InterPro"/>
</dbReference>
<dbReference type="GO" id="GO:0046872">
    <property type="term" value="F:metal ion binding"/>
    <property type="evidence" value="ECO:0007669"/>
    <property type="project" value="UniProtKB-KW"/>
</dbReference>
<protein>
    <submittedName>
        <fullName evidence="6">TatD DNase family protein</fullName>
    </submittedName>
</protein>
<comment type="similarity">
    <text evidence="1">Belongs to the metallo-dependent hydrolases superfamily. TatD-type hydrolase family.</text>
</comment>
<keyword evidence="5" id="KW-0472">Membrane</keyword>
<dbReference type="EMBL" id="QJJX01000003">
    <property type="protein sequence ID" value="PXX24169.1"/>
    <property type="molecule type" value="Genomic_DNA"/>
</dbReference>
<feature type="binding site" evidence="4">
    <location>
        <position position="201"/>
    </location>
    <ligand>
        <name>a divalent metal cation</name>
        <dbReference type="ChEBI" id="CHEBI:60240"/>
        <label>2</label>
    </ligand>
</feature>
<dbReference type="Proteomes" id="UP000248314">
    <property type="component" value="Unassembled WGS sequence"/>
</dbReference>
<dbReference type="CDD" id="cd01310">
    <property type="entry name" value="TatD_DNAse"/>
    <property type="match status" value="1"/>
</dbReference>
<dbReference type="PANTHER" id="PTHR46124">
    <property type="entry name" value="D-AMINOACYL-TRNA DEACYLASE"/>
    <property type="match status" value="1"/>
</dbReference>
<evidence type="ECO:0000313" key="6">
    <source>
        <dbReference type="EMBL" id="PXX24169.1"/>
    </source>
</evidence>
<sequence>MRCEQSPRAFSALWGLVLFSLTWKVALFCAFAPHCCLQLANKQMTTGIIDTHIHLDVDDYRDDLHEVIARAKDADVTKVFIPAIDESSGDAALLLAQRYPNYAFAMMGLHPEEVKADYAEVLRHMKKRFDESHSFIAVGEVGLDFYWSREFEQQQLEAFEEQVRWSIEYDLPLMIHCRKGQNEMVHILKKYESQLPGGVFHCFTGNEHEADAFLQFDKFVLGIGGVLTFKKSNLPSVLPHIPLSRIVLETDGPYMAPVPMRGKRNESAYLTHVVEKMAETYATTSDEIARQTSENVKRVFGKRVPF</sequence>
<dbReference type="Gene3D" id="3.20.20.140">
    <property type="entry name" value="Metal-dependent hydrolases"/>
    <property type="match status" value="1"/>
</dbReference>
<dbReference type="InterPro" id="IPR018228">
    <property type="entry name" value="DNase_TatD-rel_CS"/>
</dbReference>
<keyword evidence="5" id="KW-1133">Transmembrane helix</keyword>
<comment type="caution">
    <text evidence="6">The sequence shown here is derived from an EMBL/GenBank/DDBJ whole genome shotgun (WGS) entry which is preliminary data.</text>
</comment>
<feature type="binding site" evidence="4">
    <location>
        <position position="176"/>
    </location>
    <ligand>
        <name>a divalent metal cation</name>
        <dbReference type="ChEBI" id="CHEBI:60240"/>
        <label>2</label>
    </ligand>
</feature>
<dbReference type="Pfam" id="PF01026">
    <property type="entry name" value="TatD_DNase"/>
    <property type="match status" value="1"/>
</dbReference>
<dbReference type="PIRSF" id="PIRSF005902">
    <property type="entry name" value="DNase_TatD"/>
    <property type="match status" value="1"/>
</dbReference>
<dbReference type="PROSITE" id="PS01091">
    <property type="entry name" value="TATD_3"/>
    <property type="match status" value="1"/>
</dbReference>
<dbReference type="InterPro" id="IPR032466">
    <property type="entry name" value="Metal_Hydrolase"/>
</dbReference>
<keyword evidence="5" id="KW-0812">Transmembrane</keyword>
<dbReference type="PROSITE" id="PS01137">
    <property type="entry name" value="TATD_1"/>
    <property type="match status" value="1"/>
</dbReference>
<dbReference type="SUPFAM" id="SSF51556">
    <property type="entry name" value="Metallo-dependent hydrolases"/>
    <property type="match status" value="1"/>
</dbReference>
<evidence type="ECO:0000256" key="5">
    <source>
        <dbReference type="SAM" id="Phobius"/>
    </source>
</evidence>